<proteinExistence type="inferred from homology"/>
<sequence>MAPERKGRLLVVLGSGPGIGAHVAAAFASHGFNRIALVARNQAKLNSDRAAIEKAAGAGAHVEVGTYATDITDHIALENTLNKMDEEMGVAECVFYNAALVRPSILLETSEADMEHDFKVALAKHMGFVVNQITCTSLHAAAKHYIPHLLTLAKSDSSARPSLLITSSHLPLQPDPESFVLSMTKAAQRNMAESMAQKFGPQGVHVGLVNVSGVVDPDKKQLNARYIADRAWDLFNQPKEEQEFEVVIREEGEQQEFDVAFRQKGK</sequence>
<dbReference type="GO" id="GO:0016491">
    <property type="term" value="F:oxidoreductase activity"/>
    <property type="evidence" value="ECO:0007669"/>
    <property type="project" value="UniProtKB-KW"/>
</dbReference>
<accession>A0AB34FLF2</accession>
<evidence type="ECO:0000256" key="1">
    <source>
        <dbReference type="ARBA" id="ARBA00006484"/>
    </source>
</evidence>
<dbReference type="EMBL" id="JAQHRD010000006">
    <property type="protein sequence ID" value="KAJ6439666.1"/>
    <property type="molecule type" value="Genomic_DNA"/>
</dbReference>
<dbReference type="SUPFAM" id="SSF51735">
    <property type="entry name" value="NAD(P)-binding Rossmann-fold domains"/>
    <property type="match status" value="1"/>
</dbReference>
<dbReference type="AlphaFoldDB" id="A0AB34FLF2"/>
<name>A0AB34FLF2_9HYPO</name>
<dbReference type="PANTHER" id="PTHR43669">
    <property type="entry name" value="5-KETO-D-GLUCONATE 5-REDUCTASE"/>
    <property type="match status" value="1"/>
</dbReference>
<dbReference type="Gene3D" id="3.40.50.720">
    <property type="entry name" value="NAD(P)-binding Rossmann-like Domain"/>
    <property type="match status" value="1"/>
</dbReference>
<comment type="similarity">
    <text evidence="1">Belongs to the short-chain dehydrogenases/reductases (SDR) family.</text>
</comment>
<evidence type="ECO:0000313" key="4">
    <source>
        <dbReference type="Proteomes" id="UP001163105"/>
    </source>
</evidence>
<dbReference type="InterPro" id="IPR036291">
    <property type="entry name" value="NAD(P)-bd_dom_sf"/>
</dbReference>
<evidence type="ECO:0000256" key="2">
    <source>
        <dbReference type="ARBA" id="ARBA00023002"/>
    </source>
</evidence>
<dbReference type="Pfam" id="PF00106">
    <property type="entry name" value="adh_short"/>
    <property type="match status" value="1"/>
</dbReference>
<keyword evidence="4" id="KW-1185">Reference proteome</keyword>
<gene>
    <name evidence="3" type="ORF">O9K51_07557</name>
</gene>
<protein>
    <submittedName>
        <fullName evidence="3">Short-chain alcohol protein</fullName>
    </submittedName>
</protein>
<dbReference type="Proteomes" id="UP001163105">
    <property type="component" value="Unassembled WGS sequence"/>
</dbReference>
<organism evidence="3 4">
    <name type="scientific">Purpureocillium lavendulum</name>
    <dbReference type="NCBI Taxonomy" id="1247861"/>
    <lineage>
        <taxon>Eukaryota</taxon>
        <taxon>Fungi</taxon>
        <taxon>Dikarya</taxon>
        <taxon>Ascomycota</taxon>
        <taxon>Pezizomycotina</taxon>
        <taxon>Sordariomycetes</taxon>
        <taxon>Hypocreomycetidae</taxon>
        <taxon>Hypocreales</taxon>
        <taxon>Ophiocordycipitaceae</taxon>
        <taxon>Purpureocillium</taxon>
    </lineage>
</organism>
<dbReference type="InterPro" id="IPR002347">
    <property type="entry name" value="SDR_fam"/>
</dbReference>
<comment type="caution">
    <text evidence="3">The sequence shown here is derived from an EMBL/GenBank/DDBJ whole genome shotgun (WGS) entry which is preliminary data.</text>
</comment>
<keyword evidence="2" id="KW-0560">Oxidoreductase</keyword>
<dbReference type="PANTHER" id="PTHR43669:SF3">
    <property type="entry name" value="ALCOHOL DEHYDROGENASE, PUTATIVE (AFU_ORTHOLOGUE AFUA_3G03445)-RELATED"/>
    <property type="match status" value="1"/>
</dbReference>
<reference evidence="3" key="1">
    <citation type="submission" date="2023-01" db="EMBL/GenBank/DDBJ databases">
        <title>The growth and conidiation of Purpureocillium lavendulum are regulated by nitrogen source and histone H3K14 acetylation.</title>
        <authorList>
            <person name="Tang P."/>
            <person name="Han J."/>
            <person name="Zhang C."/>
            <person name="Tang P."/>
            <person name="Qi F."/>
            <person name="Zhang K."/>
            <person name="Liang L."/>
        </authorList>
    </citation>
    <scope>NUCLEOTIDE SEQUENCE</scope>
    <source>
        <strain evidence="3">YMF1.00683</strain>
    </source>
</reference>
<evidence type="ECO:0000313" key="3">
    <source>
        <dbReference type="EMBL" id="KAJ6439666.1"/>
    </source>
</evidence>